<dbReference type="EMBL" id="JBHTBY010000013">
    <property type="protein sequence ID" value="MFC7322123.1"/>
    <property type="molecule type" value="Genomic_DNA"/>
</dbReference>
<proteinExistence type="predicted"/>
<reference evidence="5" key="1">
    <citation type="journal article" date="2019" name="Int. J. Syst. Evol. Microbiol.">
        <title>The Global Catalogue of Microorganisms (GCM) 10K type strain sequencing project: providing services to taxonomists for standard genome sequencing and annotation.</title>
        <authorList>
            <consortium name="The Broad Institute Genomics Platform"/>
            <consortium name="The Broad Institute Genome Sequencing Center for Infectious Disease"/>
            <person name="Wu L."/>
            <person name="Ma J."/>
        </authorList>
    </citation>
    <scope>NUCLEOTIDE SEQUENCE [LARGE SCALE GENOMIC DNA]</scope>
    <source>
        <strain evidence="5">CCUG 73951</strain>
    </source>
</reference>
<keyword evidence="1 3" id="KW-0853">WD repeat</keyword>
<dbReference type="SMART" id="SM00320">
    <property type="entry name" value="WD40"/>
    <property type="match status" value="5"/>
</dbReference>
<dbReference type="InterPro" id="IPR015943">
    <property type="entry name" value="WD40/YVTN_repeat-like_dom_sf"/>
</dbReference>
<name>A0ABW2K5L4_9BACI</name>
<dbReference type="PANTHER" id="PTHR19848:SF8">
    <property type="entry name" value="F-BOX AND WD REPEAT DOMAIN CONTAINING 7"/>
    <property type="match status" value="1"/>
</dbReference>
<dbReference type="RefSeq" id="WP_289216018.1">
    <property type="nucleotide sequence ID" value="NZ_JAPVRC010000004.1"/>
</dbReference>
<feature type="repeat" description="WD" evidence="3">
    <location>
        <begin position="174"/>
        <end position="215"/>
    </location>
</feature>
<accession>A0ABW2K5L4</accession>
<protein>
    <submittedName>
        <fullName evidence="4">WD40 repeat domain-containing protein</fullName>
    </submittedName>
</protein>
<dbReference type="PANTHER" id="PTHR19848">
    <property type="entry name" value="WD40 REPEAT PROTEIN"/>
    <property type="match status" value="1"/>
</dbReference>
<evidence type="ECO:0000313" key="4">
    <source>
        <dbReference type="EMBL" id="MFC7322123.1"/>
    </source>
</evidence>
<dbReference type="PROSITE" id="PS50294">
    <property type="entry name" value="WD_REPEATS_REGION"/>
    <property type="match status" value="1"/>
</dbReference>
<feature type="repeat" description="WD" evidence="3">
    <location>
        <begin position="266"/>
        <end position="290"/>
    </location>
</feature>
<feature type="repeat" description="WD" evidence="3">
    <location>
        <begin position="6"/>
        <end position="47"/>
    </location>
</feature>
<sequence length="290" mass="32738">MNGNKIQGHSSHVNAVKYHPEGDYILSAGFNGELYLWDRSTYEKVQVFEGHNQTVNSIIWLNNGKELISASGDGKILFHEISQSEPLISLQDLKSGVSHMHLTYDEQYLVTSNKTSNVRVREWPDGDLVYTRKSDQRNSGVLCAAKQEPHVIVGGVGNKIRRFLIPSGEMIEEVDGHEYATMGFRFFDEDRHGISVGYDGTMMIWDMETHQVLEKLNLGGEGYYSFALSHDDKEVGVAMPYNFKRIQLNNLFSTEKSLPAKGNYGVDYSPDGRQIAVASADKSIRFFDRE</sequence>
<dbReference type="InterPro" id="IPR036322">
    <property type="entry name" value="WD40_repeat_dom_sf"/>
</dbReference>
<evidence type="ECO:0000256" key="2">
    <source>
        <dbReference type="ARBA" id="ARBA00022737"/>
    </source>
</evidence>
<feature type="repeat" description="WD" evidence="3">
    <location>
        <begin position="48"/>
        <end position="89"/>
    </location>
</feature>
<dbReference type="Proteomes" id="UP001596494">
    <property type="component" value="Unassembled WGS sequence"/>
</dbReference>
<gene>
    <name evidence="4" type="ORF">ACFQMN_14705</name>
</gene>
<keyword evidence="5" id="KW-1185">Reference proteome</keyword>
<dbReference type="Pfam" id="PF00400">
    <property type="entry name" value="WD40"/>
    <property type="match status" value="3"/>
</dbReference>
<dbReference type="InterPro" id="IPR001680">
    <property type="entry name" value="WD40_rpt"/>
</dbReference>
<organism evidence="4 5">
    <name type="scientific">Halobacillus campisalis</name>
    <dbReference type="NCBI Taxonomy" id="435909"/>
    <lineage>
        <taxon>Bacteria</taxon>
        <taxon>Bacillati</taxon>
        <taxon>Bacillota</taxon>
        <taxon>Bacilli</taxon>
        <taxon>Bacillales</taxon>
        <taxon>Bacillaceae</taxon>
        <taxon>Halobacillus</taxon>
    </lineage>
</organism>
<dbReference type="Gene3D" id="2.130.10.10">
    <property type="entry name" value="YVTN repeat-like/Quinoprotein amine dehydrogenase"/>
    <property type="match status" value="2"/>
</dbReference>
<dbReference type="PROSITE" id="PS50082">
    <property type="entry name" value="WD_REPEATS_2"/>
    <property type="match status" value="4"/>
</dbReference>
<dbReference type="SUPFAM" id="SSF50978">
    <property type="entry name" value="WD40 repeat-like"/>
    <property type="match status" value="1"/>
</dbReference>
<evidence type="ECO:0000256" key="1">
    <source>
        <dbReference type="ARBA" id="ARBA00022574"/>
    </source>
</evidence>
<comment type="caution">
    <text evidence="4">The sequence shown here is derived from an EMBL/GenBank/DDBJ whole genome shotgun (WGS) entry which is preliminary data.</text>
</comment>
<evidence type="ECO:0000313" key="5">
    <source>
        <dbReference type="Proteomes" id="UP001596494"/>
    </source>
</evidence>
<evidence type="ECO:0000256" key="3">
    <source>
        <dbReference type="PROSITE-ProRule" id="PRU00221"/>
    </source>
</evidence>
<keyword evidence="2" id="KW-0677">Repeat</keyword>